<evidence type="ECO:0000313" key="4">
    <source>
        <dbReference type="Proteomes" id="UP000077266"/>
    </source>
</evidence>
<feature type="transmembrane region" description="Helical" evidence="1">
    <location>
        <begin position="77"/>
        <end position="102"/>
    </location>
</feature>
<feature type="signal peptide" evidence="2">
    <location>
        <begin position="1"/>
        <end position="25"/>
    </location>
</feature>
<sequence>MRTFCCCLPVRLGALLLSALQLVLSGGVAAIAWREVFVTGIPAGTERTALIVVGAVFTFMALVSAFGFIGSLVRARVLVAMFATMLYILVALSLGSGIWSVWSLFHGGGQEFLDACAKQESQLDLAQAKSLAGEGNVDKVLESLCHGALDTIRIVYIVVLSITILIQLYCAYIVKEYAAQLGDEEDRKQMKAAAMYNVSQPQPVVINNMYGHQQGTYGGAKV</sequence>
<dbReference type="EMBL" id="KV425891">
    <property type="protein sequence ID" value="KZW01798.1"/>
    <property type="molecule type" value="Genomic_DNA"/>
</dbReference>
<evidence type="ECO:0008006" key="5">
    <source>
        <dbReference type="Google" id="ProtNLM"/>
    </source>
</evidence>
<evidence type="ECO:0000256" key="1">
    <source>
        <dbReference type="SAM" id="Phobius"/>
    </source>
</evidence>
<proteinExistence type="predicted"/>
<evidence type="ECO:0000313" key="3">
    <source>
        <dbReference type="EMBL" id="KZW01798.1"/>
    </source>
</evidence>
<feature type="transmembrane region" description="Helical" evidence="1">
    <location>
        <begin position="49"/>
        <end position="70"/>
    </location>
</feature>
<dbReference type="OrthoDB" id="3249582at2759"/>
<name>A0A165P8J9_EXIGL</name>
<evidence type="ECO:0000256" key="2">
    <source>
        <dbReference type="SAM" id="SignalP"/>
    </source>
</evidence>
<keyword evidence="1" id="KW-0812">Transmembrane</keyword>
<dbReference type="STRING" id="1314781.A0A165P8J9"/>
<dbReference type="Proteomes" id="UP000077266">
    <property type="component" value="Unassembled WGS sequence"/>
</dbReference>
<accession>A0A165P8J9</accession>
<reference evidence="3 4" key="1">
    <citation type="journal article" date="2016" name="Mol. Biol. Evol.">
        <title>Comparative Genomics of Early-Diverging Mushroom-Forming Fungi Provides Insights into the Origins of Lignocellulose Decay Capabilities.</title>
        <authorList>
            <person name="Nagy L.G."/>
            <person name="Riley R."/>
            <person name="Tritt A."/>
            <person name="Adam C."/>
            <person name="Daum C."/>
            <person name="Floudas D."/>
            <person name="Sun H."/>
            <person name="Yadav J.S."/>
            <person name="Pangilinan J."/>
            <person name="Larsson K.H."/>
            <person name="Matsuura K."/>
            <person name="Barry K."/>
            <person name="Labutti K."/>
            <person name="Kuo R."/>
            <person name="Ohm R.A."/>
            <person name="Bhattacharya S.S."/>
            <person name="Shirouzu T."/>
            <person name="Yoshinaga Y."/>
            <person name="Martin F.M."/>
            <person name="Grigoriev I.V."/>
            <person name="Hibbett D.S."/>
        </authorList>
    </citation>
    <scope>NUCLEOTIDE SEQUENCE [LARGE SCALE GENOMIC DNA]</scope>
    <source>
        <strain evidence="3 4">HHB12029</strain>
    </source>
</reference>
<keyword evidence="4" id="KW-1185">Reference proteome</keyword>
<keyword evidence="1" id="KW-0472">Membrane</keyword>
<dbReference type="InParanoid" id="A0A165P8J9"/>
<keyword evidence="1" id="KW-1133">Transmembrane helix</keyword>
<gene>
    <name evidence="3" type="ORF">EXIGLDRAFT_829732</name>
</gene>
<feature type="transmembrane region" description="Helical" evidence="1">
    <location>
        <begin position="154"/>
        <end position="174"/>
    </location>
</feature>
<protein>
    <recommendedName>
        <fullName evidence="5">Tetraspannin-domain-containing protein</fullName>
    </recommendedName>
</protein>
<feature type="chain" id="PRO_5007863784" description="Tetraspannin-domain-containing protein" evidence="2">
    <location>
        <begin position="26"/>
        <end position="222"/>
    </location>
</feature>
<organism evidence="3 4">
    <name type="scientific">Exidia glandulosa HHB12029</name>
    <dbReference type="NCBI Taxonomy" id="1314781"/>
    <lineage>
        <taxon>Eukaryota</taxon>
        <taxon>Fungi</taxon>
        <taxon>Dikarya</taxon>
        <taxon>Basidiomycota</taxon>
        <taxon>Agaricomycotina</taxon>
        <taxon>Agaricomycetes</taxon>
        <taxon>Auriculariales</taxon>
        <taxon>Exidiaceae</taxon>
        <taxon>Exidia</taxon>
    </lineage>
</organism>
<keyword evidence="2" id="KW-0732">Signal</keyword>
<dbReference type="AlphaFoldDB" id="A0A165P8J9"/>